<feature type="compositionally biased region" description="Polar residues" evidence="1">
    <location>
        <begin position="16"/>
        <end position="33"/>
    </location>
</feature>
<gene>
    <name evidence="2" type="ORF">D9Q98_010424</name>
</gene>
<name>A0A9D4TS97_CHLVU</name>
<protein>
    <submittedName>
        <fullName evidence="2">Uncharacterized protein</fullName>
    </submittedName>
</protein>
<accession>A0A9D4TS97</accession>
<reference evidence="2" key="1">
    <citation type="journal article" date="2019" name="Plant J.">
        <title>Chlorella vulgaris genome assembly and annotation reveals the molecular basis for metabolic acclimation to high light conditions.</title>
        <authorList>
            <person name="Cecchin M."/>
            <person name="Marcolungo L."/>
            <person name="Rossato M."/>
            <person name="Girolomoni L."/>
            <person name="Cosentino E."/>
            <person name="Cuine S."/>
            <person name="Li-Beisson Y."/>
            <person name="Delledonne M."/>
            <person name="Ballottari M."/>
        </authorList>
    </citation>
    <scope>NUCLEOTIDE SEQUENCE</scope>
    <source>
        <strain evidence="2">211/11P</strain>
    </source>
</reference>
<evidence type="ECO:0000313" key="2">
    <source>
        <dbReference type="EMBL" id="KAI3432840.1"/>
    </source>
</evidence>
<organism evidence="2 3">
    <name type="scientific">Chlorella vulgaris</name>
    <name type="common">Green alga</name>
    <dbReference type="NCBI Taxonomy" id="3077"/>
    <lineage>
        <taxon>Eukaryota</taxon>
        <taxon>Viridiplantae</taxon>
        <taxon>Chlorophyta</taxon>
        <taxon>core chlorophytes</taxon>
        <taxon>Trebouxiophyceae</taxon>
        <taxon>Chlorellales</taxon>
        <taxon>Chlorellaceae</taxon>
        <taxon>Chlorella clade</taxon>
        <taxon>Chlorella</taxon>
    </lineage>
</organism>
<feature type="region of interest" description="Disordered" evidence="1">
    <location>
        <begin position="1"/>
        <end position="87"/>
    </location>
</feature>
<evidence type="ECO:0000256" key="1">
    <source>
        <dbReference type="SAM" id="MobiDB-lite"/>
    </source>
</evidence>
<sequence length="87" mass="9616">MAPQCGNLQCAPGIQSVASGQQTRSSDTVTKHQQLPHAMQKPRKRHTKRPNPPGNPTGKSQRFSPQKKAERAIFRQFGAKPLTTLRS</sequence>
<feature type="compositionally biased region" description="Basic residues" evidence="1">
    <location>
        <begin position="40"/>
        <end position="49"/>
    </location>
</feature>
<reference evidence="2" key="2">
    <citation type="submission" date="2020-11" db="EMBL/GenBank/DDBJ databases">
        <authorList>
            <person name="Cecchin M."/>
            <person name="Marcolungo L."/>
            <person name="Rossato M."/>
            <person name="Girolomoni L."/>
            <person name="Cosentino E."/>
            <person name="Cuine S."/>
            <person name="Li-Beisson Y."/>
            <person name="Delledonne M."/>
            <person name="Ballottari M."/>
        </authorList>
    </citation>
    <scope>NUCLEOTIDE SEQUENCE</scope>
    <source>
        <strain evidence="2">211/11P</strain>
        <tissue evidence="2">Whole cell</tissue>
    </source>
</reference>
<evidence type="ECO:0000313" key="3">
    <source>
        <dbReference type="Proteomes" id="UP001055712"/>
    </source>
</evidence>
<proteinExistence type="predicted"/>
<keyword evidence="3" id="KW-1185">Reference proteome</keyword>
<dbReference type="EMBL" id="SIDB01000005">
    <property type="protein sequence ID" value="KAI3432840.1"/>
    <property type="molecule type" value="Genomic_DNA"/>
</dbReference>
<dbReference type="Proteomes" id="UP001055712">
    <property type="component" value="Unassembled WGS sequence"/>
</dbReference>
<comment type="caution">
    <text evidence="2">The sequence shown here is derived from an EMBL/GenBank/DDBJ whole genome shotgun (WGS) entry which is preliminary data.</text>
</comment>
<dbReference type="AlphaFoldDB" id="A0A9D4TS97"/>